<keyword evidence="2" id="KW-1185">Reference proteome</keyword>
<dbReference type="AlphaFoldDB" id="A0A397GYM1"/>
<dbReference type="PANTHER" id="PTHR36168:SF1">
    <property type="entry name" value="ORC1-LIKE AAA ATPASE DOMAIN-CONTAINING PROTEIN"/>
    <property type="match status" value="1"/>
</dbReference>
<dbReference type="STRING" id="1348612.A0A397GYM1"/>
<dbReference type="Proteomes" id="UP000266861">
    <property type="component" value="Unassembled WGS sequence"/>
</dbReference>
<proteinExistence type="predicted"/>
<dbReference type="SUPFAM" id="SSF52540">
    <property type="entry name" value="P-loop containing nucleoside triphosphate hydrolases"/>
    <property type="match status" value="1"/>
</dbReference>
<evidence type="ECO:0000313" key="1">
    <source>
        <dbReference type="EMBL" id="RHZ55449.1"/>
    </source>
</evidence>
<reference evidence="1 2" key="1">
    <citation type="submission" date="2018-08" db="EMBL/GenBank/DDBJ databases">
        <title>Genome and evolution of the arbuscular mycorrhizal fungus Diversispora epigaea (formerly Glomus versiforme) and its bacterial endosymbionts.</title>
        <authorList>
            <person name="Sun X."/>
            <person name="Fei Z."/>
            <person name="Harrison M."/>
        </authorList>
    </citation>
    <scope>NUCLEOTIDE SEQUENCE [LARGE SCALE GENOMIC DNA]</scope>
    <source>
        <strain evidence="1 2">IT104</strain>
    </source>
</reference>
<evidence type="ECO:0000313" key="2">
    <source>
        <dbReference type="Proteomes" id="UP000266861"/>
    </source>
</evidence>
<accession>A0A397GYM1</accession>
<dbReference type="OrthoDB" id="511599at2759"/>
<organism evidence="1 2">
    <name type="scientific">Diversispora epigaea</name>
    <dbReference type="NCBI Taxonomy" id="1348612"/>
    <lineage>
        <taxon>Eukaryota</taxon>
        <taxon>Fungi</taxon>
        <taxon>Fungi incertae sedis</taxon>
        <taxon>Mucoromycota</taxon>
        <taxon>Glomeromycotina</taxon>
        <taxon>Glomeromycetes</taxon>
        <taxon>Diversisporales</taxon>
        <taxon>Diversisporaceae</taxon>
        <taxon>Diversispora</taxon>
    </lineage>
</organism>
<name>A0A397GYM1_9GLOM</name>
<dbReference type="InterPro" id="IPR027417">
    <property type="entry name" value="P-loop_NTPase"/>
</dbReference>
<gene>
    <name evidence="1" type="ORF">Glove_415g23</name>
</gene>
<sequence length="497" mass="57963">MSFFKINQNFYKNIFSSHFVNYQTRYFQSSNFILRNSKLKLSFSRNFTNVKNIKIEHKAKTAILKGFKISEKKLFKVPIQKKFINISKKLKNLEFSSHILSITSMLKNILIVIQNNWSNILGLGILMDLLFAFIINGISEYRVYWILKNGTQPNAKIPKDKFVSRSQISEIFMKIFQPKVYNSFYHVICGEYGTGKTTSIKMEATNIGKGVIYVDIPTDLDNLGKAFGKAINLLFFEDISFTIKLMRKIFSGMGMVNHETAISLYQWKRVMELFQNASEIYKKNYNKLPVIIYDNINRLLKKPEIFDIIQNNAKDNADNETYIAIFVCEGSISERMKSYPAWKSVNKPIIEIGDFNENESMEYLINKRKINFIEAKKLYNLVGGRIIELKIVADNFIAGQPFEVIKQQVLTEVKKKFDSAKLLQNQSNHETGKRLIKVLQNCKEIDIYEFKKFFNNEKSNEILEANIFTYHPSRHTVTFQSQSIEYFICENADIFIK</sequence>
<protein>
    <recommendedName>
        <fullName evidence="3">ATPase domain-containing protein</fullName>
    </recommendedName>
</protein>
<dbReference type="Gene3D" id="3.40.50.300">
    <property type="entry name" value="P-loop containing nucleotide triphosphate hydrolases"/>
    <property type="match status" value="1"/>
</dbReference>
<dbReference type="PANTHER" id="PTHR36168">
    <property type="entry name" value="CHROMOSOME 1, WHOLE GENOME SHOTGUN SEQUENCE"/>
    <property type="match status" value="1"/>
</dbReference>
<dbReference type="EMBL" id="PQFF01000368">
    <property type="protein sequence ID" value="RHZ55449.1"/>
    <property type="molecule type" value="Genomic_DNA"/>
</dbReference>
<comment type="caution">
    <text evidence="1">The sequence shown here is derived from an EMBL/GenBank/DDBJ whole genome shotgun (WGS) entry which is preliminary data.</text>
</comment>
<evidence type="ECO:0008006" key="3">
    <source>
        <dbReference type="Google" id="ProtNLM"/>
    </source>
</evidence>